<accession>A0ABD6DK61</accession>
<reference evidence="2 3" key="1">
    <citation type="journal article" date="2019" name="Int. J. Syst. Evol. Microbiol.">
        <title>The Global Catalogue of Microorganisms (GCM) 10K type strain sequencing project: providing services to taxonomists for standard genome sequencing and annotation.</title>
        <authorList>
            <consortium name="The Broad Institute Genomics Platform"/>
            <consortium name="The Broad Institute Genome Sequencing Center for Infectious Disease"/>
            <person name="Wu L."/>
            <person name="Ma J."/>
        </authorList>
    </citation>
    <scope>NUCLEOTIDE SEQUENCE [LARGE SCALE GENOMIC DNA]</scope>
    <source>
        <strain evidence="2 3">CGMCC 1.10390</strain>
    </source>
</reference>
<dbReference type="EMBL" id="JBHUDO010000002">
    <property type="protein sequence ID" value="MFD1646412.1"/>
    <property type="molecule type" value="Genomic_DNA"/>
</dbReference>
<protein>
    <recommendedName>
        <fullName evidence="4">CARDB protein</fullName>
    </recommendedName>
</protein>
<evidence type="ECO:0000256" key="1">
    <source>
        <dbReference type="SAM" id="Phobius"/>
    </source>
</evidence>
<evidence type="ECO:0000313" key="3">
    <source>
        <dbReference type="Proteomes" id="UP001597034"/>
    </source>
</evidence>
<dbReference type="Proteomes" id="UP001597034">
    <property type="component" value="Unassembled WGS sequence"/>
</dbReference>
<dbReference type="AlphaFoldDB" id="A0ABD6DK61"/>
<dbReference type="RefSeq" id="WP_256398068.1">
    <property type="nucleotide sequence ID" value="NZ_JANHJR010000001.1"/>
</dbReference>
<organism evidence="2 3">
    <name type="scientific">Haloarchaeobius litoreus</name>
    <dbReference type="NCBI Taxonomy" id="755306"/>
    <lineage>
        <taxon>Archaea</taxon>
        <taxon>Methanobacteriati</taxon>
        <taxon>Methanobacteriota</taxon>
        <taxon>Stenosarchaea group</taxon>
        <taxon>Halobacteria</taxon>
        <taxon>Halobacteriales</taxon>
        <taxon>Halorubellaceae</taxon>
        <taxon>Haloarchaeobius</taxon>
    </lineage>
</organism>
<feature type="transmembrane region" description="Helical" evidence="1">
    <location>
        <begin position="29"/>
        <end position="48"/>
    </location>
</feature>
<dbReference type="Gene3D" id="2.60.40.10">
    <property type="entry name" value="Immunoglobulins"/>
    <property type="match status" value="1"/>
</dbReference>
<keyword evidence="1" id="KW-1133">Transmembrane helix</keyword>
<name>A0ABD6DK61_9EURY</name>
<comment type="caution">
    <text evidence="2">The sequence shown here is derived from an EMBL/GenBank/DDBJ whole genome shotgun (WGS) entry which is preliminary data.</text>
</comment>
<evidence type="ECO:0008006" key="4">
    <source>
        <dbReference type="Google" id="ProtNLM"/>
    </source>
</evidence>
<keyword evidence="1" id="KW-0472">Membrane</keyword>
<proteinExistence type="predicted"/>
<keyword evidence="1" id="KW-0812">Transmembrane</keyword>
<evidence type="ECO:0000313" key="2">
    <source>
        <dbReference type="EMBL" id="MFD1646412.1"/>
    </source>
</evidence>
<sequence length="535" mass="57047">MPSEAPCPVPGSAPVRADERYRPLRDPQVIILVLIVLGTFAVMVGGLGTGPPFGDDNSSDGPVFPFYDYDGQEQPEPEEVTLSADRTVVDPGGSIEFTVRAGDRAVANATVQVAGQSVETNRNGTATVRFETPGEYTARVVEPEADNDTVARLPLRVRRFTVDLSTSASARTVVTGESLRVQITRVDTDEPVTGRVVVDGRTVRTNESGVATLSFDTAGGYELRVEKERTDTERFTAVRIPVSVERRTVDLNLTLSSDRTSVDDLVTVVVTRADTGEPVNASVAVDNRSAWTGPDGTVPVEFDESGTYTVSASAPRTDAVRFADGTASLHVRPRLVGLDLAVSRTTVPAGERVTFTVTRATTGEPVAGTVELFGTRYLTDEDGQLRIRFQVPGDVSAVARAPETPRERFLSDRTNLTVVGADYAVTGFDAPATAAHNGTVTVAATVTNEGNAREPETVTYRIGDAVLASRTVDLDPNGSTRVEFTVELSDLPPGEYVQTVAVGRDAAETAITVTGNESATRPPEAWGKRMLETSN</sequence>
<gene>
    <name evidence="2" type="ORF">ACFSBL_12040</name>
</gene>
<dbReference type="InterPro" id="IPR013783">
    <property type="entry name" value="Ig-like_fold"/>
</dbReference>
<keyword evidence="3" id="KW-1185">Reference proteome</keyword>